<evidence type="ECO:0000256" key="4">
    <source>
        <dbReference type="ARBA" id="ARBA00022452"/>
    </source>
</evidence>
<evidence type="ECO:0000256" key="3">
    <source>
        <dbReference type="ARBA" id="ARBA00022448"/>
    </source>
</evidence>
<protein>
    <recommendedName>
        <fullName evidence="10">Outer membrane efflux protein</fullName>
    </recommendedName>
</protein>
<dbReference type="PANTHER" id="PTHR30026:SF21">
    <property type="entry name" value="SLR1270 PROTEIN"/>
    <property type="match status" value="1"/>
</dbReference>
<keyword evidence="5" id="KW-0812">Transmembrane</keyword>
<evidence type="ECO:0000256" key="7">
    <source>
        <dbReference type="ARBA" id="ARBA00023237"/>
    </source>
</evidence>
<dbReference type="GO" id="GO:1990281">
    <property type="term" value="C:efflux pump complex"/>
    <property type="evidence" value="ECO:0007669"/>
    <property type="project" value="TreeGrafter"/>
</dbReference>
<comment type="subcellular location">
    <subcellularLocation>
        <location evidence="1">Cell outer membrane</location>
    </subcellularLocation>
</comment>
<sequence>MTRAKAGSVVAEAEAVKEQREDARTLVQLDVQRAVSLEVDAAERLQVAQTALASANEYLTIQRDRYRNGLANQTEVLAAETRRADSQRNLYTARYDHALAVVRLKRATGEL</sequence>
<gene>
    <name evidence="8" type="ORF">GKE73_00600</name>
</gene>
<comment type="similarity">
    <text evidence="2">Belongs to the outer membrane factor (OMF) (TC 1.B.17) family.</text>
</comment>
<dbReference type="InterPro" id="IPR051906">
    <property type="entry name" value="TolC-like"/>
</dbReference>
<dbReference type="Pfam" id="PF02321">
    <property type="entry name" value="OEP"/>
    <property type="match status" value="1"/>
</dbReference>
<accession>A0A844GCK4</accession>
<evidence type="ECO:0000256" key="6">
    <source>
        <dbReference type="ARBA" id="ARBA00023136"/>
    </source>
</evidence>
<dbReference type="InterPro" id="IPR003423">
    <property type="entry name" value="OMP_efflux"/>
</dbReference>
<dbReference type="Gene3D" id="1.20.1600.10">
    <property type="entry name" value="Outer membrane efflux proteins (OEP)"/>
    <property type="match status" value="1"/>
</dbReference>
<dbReference type="GO" id="GO:0015562">
    <property type="term" value="F:efflux transmembrane transporter activity"/>
    <property type="evidence" value="ECO:0007669"/>
    <property type="project" value="InterPro"/>
</dbReference>
<dbReference type="GO" id="GO:0009279">
    <property type="term" value="C:cell outer membrane"/>
    <property type="evidence" value="ECO:0007669"/>
    <property type="project" value="UniProtKB-SubCell"/>
</dbReference>
<evidence type="ECO:0000256" key="5">
    <source>
        <dbReference type="ARBA" id="ARBA00022692"/>
    </source>
</evidence>
<dbReference type="AlphaFoldDB" id="A0A844GCK4"/>
<keyword evidence="7" id="KW-0998">Cell outer membrane</keyword>
<dbReference type="PANTHER" id="PTHR30026">
    <property type="entry name" value="OUTER MEMBRANE PROTEIN TOLC"/>
    <property type="match status" value="1"/>
</dbReference>
<dbReference type="SUPFAM" id="SSF56954">
    <property type="entry name" value="Outer membrane efflux proteins (OEP)"/>
    <property type="match status" value="1"/>
</dbReference>
<evidence type="ECO:0000256" key="2">
    <source>
        <dbReference type="ARBA" id="ARBA00007613"/>
    </source>
</evidence>
<reference evidence="8 9" key="1">
    <citation type="submission" date="2019-11" db="EMBL/GenBank/DDBJ databases">
        <title>Draft genome sequence of Paludibacterium sp. dN18-1.</title>
        <authorList>
            <person name="Im W.-T."/>
        </authorList>
    </citation>
    <scope>NUCLEOTIDE SEQUENCE [LARGE SCALE GENOMIC DNA]</scope>
    <source>
        <strain evidence="9">dN 18-1</strain>
    </source>
</reference>
<evidence type="ECO:0000313" key="9">
    <source>
        <dbReference type="Proteomes" id="UP000446658"/>
    </source>
</evidence>
<evidence type="ECO:0000313" key="8">
    <source>
        <dbReference type="EMBL" id="MTD32335.1"/>
    </source>
</evidence>
<keyword evidence="9" id="KW-1185">Reference proteome</keyword>
<comment type="caution">
    <text evidence="8">The sequence shown here is derived from an EMBL/GenBank/DDBJ whole genome shotgun (WGS) entry which is preliminary data.</text>
</comment>
<name>A0A844GCK4_9NEIS</name>
<dbReference type="Proteomes" id="UP000446658">
    <property type="component" value="Unassembled WGS sequence"/>
</dbReference>
<evidence type="ECO:0008006" key="10">
    <source>
        <dbReference type="Google" id="ProtNLM"/>
    </source>
</evidence>
<organism evidence="8 9">
    <name type="scientific">Paludibacterium denitrificans</name>
    <dbReference type="NCBI Taxonomy" id="2675226"/>
    <lineage>
        <taxon>Bacteria</taxon>
        <taxon>Pseudomonadati</taxon>
        <taxon>Pseudomonadota</taxon>
        <taxon>Betaproteobacteria</taxon>
        <taxon>Neisseriales</taxon>
        <taxon>Chromobacteriaceae</taxon>
        <taxon>Paludibacterium</taxon>
    </lineage>
</organism>
<keyword evidence="6" id="KW-0472">Membrane</keyword>
<dbReference type="GO" id="GO:0015288">
    <property type="term" value="F:porin activity"/>
    <property type="evidence" value="ECO:0007669"/>
    <property type="project" value="TreeGrafter"/>
</dbReference>
<dbReference type="EMBL" id="WLYX01000001">
    <property type="protein sequence ID" value="MTD32335.1"/>
    <property type="molecule type" value="Genomic_DNA"/>
</dbReference>
<keyword evidence="4" id="KW-1134">Transmembrane beta strand</keyword>
<evidence type="ECO:0000256" key="1">
    <source>
        <dbReference type="ARBA" id="ARBA00004442"/>
    </source>
</evidence>
<keyword evidence="3" id="KW-0813">Transport</keyword>
<proteinExistence type="inferred from homology"/>